<dbReference type="KEGG" id="vg:65122849"/>
<dbReference type="Proteomes" id="UP000375470">
    <property type="component" value="Segment"/>
</dbReference>
<protein>
    <submittedName>
        <fullName evidence="1">Uncharacterized protein</fullName>
    </submittedName>
</protein>
<accession>A0A5Q2WGA3</accession>
<dbReference type="EMBL" id="MN444876">
    <property type="protein sequence ID" value="QGH76430.1"/>
    <property type="molecule type" value="Genomic_DNA"/>
</dbReference>
<organism evidence="1 2">
    <name type="scientific">Streptomyces phage Daubenski</name>
    <dbReference type="NCBI Taxonomy" id="2653725"/>
    <lineage>
        <taxon>Viruses</taxon>
        <taxon>Duplodnaviria</taxon>
        <taxon>Heunggongvirae</taxon>
        <taxon>Uroviricota</taxon>
        <taxon>Caudoviricetes</taxon>
        <taxon>Stanwilliamsviridae</taxon>
        <taxon>Boydwoodruffvirinae</taxon>
        <taxon>Samistivirus</taxon>
        <taxon>Samistivirus daubenski</taxon>
    </lineage>
</organism>
<reference evidence="1 2" key="1">
    <citation type="submission" date="2019-09" db="EMBL/GenBank/DDBJ databases">
        <authorList>
            <person name="Cummings J.R."/>
            <person name="Eaglin Z.M."/>
            <person name="Kluemper A.J."/>
            <person name="Powell E.A."/>
            <person name="Stamm J."/>
            <person name="Thompson S.A."/>
            <person name="Tolsma S."/>
            <person name="Caruso S.M."/>
            <person name="Garlena R.A."/>
            <person name="Russell D.A."/>
            <person name="Pope W.H."/>
            <person name="Jacobs-Se D."/>
            <person name="Hatfull G.F."/>
        </authorList>
    </citation>
    <scope>NUCLEOTIDE SEQUENCE [LARGE SCALE GENOMIC DNA]</scope>
</reference>
<sequence length="50" mass="5961">MVVYYSGVSDEEEDKLMEAVENVLCPKADEEDHECRMHFMAWRTVDDYDE</sequence>
<evidence type="ECO:0000313" key="2">
    <source>
        <dbReference type="Proteomes" id="UP000375470"/>
    </source>
</evidence>
<gene>
    <name evidence="1" type="primary">135</name>
    <name evidence="1" type="ORF">SEA_DAUBENSKI_140</name>
</gene>
<keyword evidence="2" id="KW-1185">Reference proteome</keyword>
<dbReference type="RefSeq" id="YP_010104887.1">
    <property type="nucleotide sequence ID" value="NC_055822.1"/>
</dbReference>
<name>A0A5Q2WGA3_9CAUD</name>
<proteinExistence type="predicted"/>
<dbReference type="GeneID" id="65122849"/>
<evidence type="ECO:0000313" key="1">
    <source>
        <dbReference type="EMBL" id="QGH76430.1"/>
    </source>
</evidence>